<accession>A0A1I0R9T7</accession>
<proteinExistence type="predicted"/>
<evidence type="ECO:0000313" key="1">
    <source>
        <dbReference type="EMBL" id="SEW37554.1"/>
    </source>
</evidence>
<gene>
    <name evidence="1" type="ORF">SAMN04488122_2520</name>
</gene>
<organism evidence="1 2">
    <name type="scientific">Chitinophaga arvensicola</name>
    <dbReference type="NCBI Taxonomy" id="29529"/>
    <lineage>
        <taxon>Bacteria</taxon>
        <taxon>Pseudomonadati</taxon>
        <taxon>Bacteroidota</taxon>
        <taxon>Chitinophagia</taxon>
        <taxon>Chitinophagales</taxon>
        <taxon>Chitinophagaceae</taxon>
        <taxon>Chitinophaga</taxon>
    </lineage>
</organism>
<dbReference type="AlphaFoldDB" id="A0A1I0R9T7"/>
<dbReference type="OrthoDB" id="9924291at2"/>
<sequence length="163" mass="19460">METLELKREKTRELSIYDFFVVLQVEWVQADIRHRIYRSEKDKKYWERVKEGKEMSIRKIAERNSLPTIFDDPYIKNDIDKRVFQTSSYPLFTYKNAEMKAELEYLDLLFYYYKGSAVRCELPDGSLKQGRITAYQPFDALLTVTIDNVCLKVPVTKTIRTDF</sequence>
<dbReference type="RefSeq" id="WP_143059140.1">
    <property type="nucleotide sequence ID" value="NZ_FOJG01000001.1"/>
</dbReference>
<evidence type="ECO:0000313" key="2">
    <source>
        <dbReference type="Proteomes" id="UP000199310"/>
    </source>
</evidence>
<keyword evidence="2" id="KW-1185">Reference proteome</keyword>
<dbReference type="Proteomes" id="UP000199310">
    <property type="component" value="Unassembled WGS sequence"/>
</dbReference>
<dbReference type="EMBL" id="FOJG01000001">
    <property type="protein sequence ID" value="SEW37554.1"/>
    <property type="molecule type" value="Genomic_DNA"/>
</dbReference>
<name>A0A1I0R9T7_9BACT</name>
<protein>
    <submittedName>
        <fullName evidence="1">Uncharacterized protein</fullName>
    </submittedName>
</protein>
<reference evidence="2" key="1">
    <citation type="submission" date="2016-10" db="EMBL/GenBank/DDBJ databases">
        <authorList>
            <person name="Varghese N."/>
            <person name="Submissions S."/>
        </authorList>
    </citation>
    <scope>NUCLEOTIDE SEQUENCE [LARGE SCALE GENOMIC DNA]</scope>
    <source>
        <strain evidence="2">DSM 3695</strain>
    </source>
</reference>